<evidence type="ECO:0000313" key="3">
    <source>
        <dbReference type="Proteomes" id="UP001139150"/>
    </source>
</evidence>
<dbReference type="Proteomes" id="UP001139150">
    <property type="component" value="Unassembled WGS sequence"/>
</dbReference>
<sequence>MKRIFLVAVIILSITLLAACGGAKNSTPLEASETFMKSLVDGDMQLNASINHSDDWSFPADHMISIANERNIVGMDLSDFTYEQDEDNPRLVTVTWNEEDGTERSMLLNFNQTSDGYFFVKLGR</sequence>
<protein>
    <submittedName>
        <fullName evidence="2">Uncharacterized protein</fullName>
    </submittedName>
</protein>
<evidence type="ECO:0000313" key="2">
    <source>
        <dbReference type="EMBL" id="MCL7748005.1"/>
    </source>
</evidence>
<dbReference type="PROSITE" id="PS51257">
    <property type="entry name" value="PROKAR_LIPOPROTEIN"/>
    <property type="match status" value="1"/>
</dbReference>
<accession>A0A9X2CTJ7</accession>
<name>A0A9X2CTJ7_9BACI</name>
<evidence type="ECO:0000256" key="1">
    <source>
        <dbReference type="SAM" id="SignalP"/>
    </source>
</evidence>
<comment type="caution">
    <text evidence="2">The sequence shown here is derived from an EMBL/GenBank/DDBJ whole genome shotgun (WGS) entry which is preliminary data.</text>
</comment>
<dbReference type="AlphaFoldDB" id="A0A9X2CTJ7"/>
<keyword evidence="1" id="KW-0732">Signal</keyword>
<gene>
    <name evidence="2" type="ORF">MF646_12815</name>
</gene>
<feature type="signal peptide" evidence="1">
    <location>
        <begin position="1"/>
        <end position="18"/>
    </location>
</feature>
<organism evidence="2 3">
    <name type="scientific">Halalkalibacter alkaliphilus</name>
    <dbReference type="NCBI Taxonomy" id="2917993"/>
    <lineage>
        <taxon>Bacteria</taxon>
        <taxon>Bacillati</taxon>
        <taxon>Bacillota</taxon>
        <taxon>Bacilli</taxon>
        <taxon>Bacillales</taxon>
        <taxon>Bacillaceae</taxon>
        <taxon>Halalkalibacter</taxon>
    </lineage>
</organism>
<reference evidence="2" key="1">
    <citation type="submission" date="2022-02" db="EMBL/GenBank/DDBJ databases">
        <title>Halalkalibacter sp. nov. isolated from Lonar Lake, India.</title>
        <authorList>
            <person name="Joshi A."/>
            <person name="Thite S."/>
            <person name="Lodha T."/>
        </authorList>
    </citation>
    <scope>NUCLEOTIDE SEQUENCE</scope>
    <source>
        <strain evidence="2">MEB205</strain>
    </source>
</reference>
<dbReference type="RefSeq" id="WP_250096898.1">
    <property type="nucleotide sequence ID" value="NZ_JAKRYL010000012.1"/>
</dbReference>
<dbReference type="EMBL" id="JAKRYL010000012">
    <property type="protein sequence ID" value="MCL7748005.1"/>
    <property type="molecule type" value="Genomic_DNA"/>
</dbReference>
<keyword evidence="3" id="KW-1185">Reference proteome</keyword>
<proteinExistence type="predicted"/>
<feature type="chain" id="PRO_5040993214" evidence="1">
    <location>
        <begin position="19"/>
        <end position="124"/>
    </location>
</feature>